<keyword evidence="4" id="KW-0808">Transferase</keyword>
<accession>Q0VNI7</accession>
<comment type="subcellular location">
    <subcellularLocation>
        <location evidence="1">Cell membrane</location>
    </subcellularLocation>
</comment>
<dbReference type="CDD" id="cd02522">
    <property type="entry name" value="GT_2_like_a"/>
    <property type="match status" value="1"/>
</dbReference>
<evidence type="ECO:0000256" key="4">
    <source>
        <dbReference type="ARBA" id="ARBA00022679"/>
    </source>
</evidence>
<dbReference type="GO" id="GO:0016757">
    <property type="term" value="F:glycosyltransferase activity"/>
    <property type="evidence" value="ECO:0007669"/>
    <property type="project" value="UniProtKB-KW"/>
</dbReference>
<dbReference type="EMBL" id="AM286690">
    <property type="protein sequence ID" value="CAL17261.1"/>
    <property type="molecule type" value="Genomic_DNA"/>
</dbReference>
<evidence type="ECO:0000313" key="8">
    <source>
        <dbReference type="Proteomes" id="UP000008871"/>
    </source>
</evidence>
<dbReference type="NCBIfam" id="TIGR04283">
    <property type="entry name" value="glyco_like_mftF"/>
    <property type="match status" value="1"/>
</dbReference>
<evidence type="ECO:0000256" key="1">
    <source>
        <dbReference type="ARBA" id="ARBA00004236"/>
    </source>
</evidence>
<dbReference type="CAZy" id="GT2">
    <property type="family name" value="Glycosyltransferase Family 2"/>
</dbReference>
<keyword evidence="8" id="KW-1185">Reference proteome</keyword>
<gene>
    <name evidence="7" type="ordered locus">ABO_1813</name>
</gene>
<dbReference type="Proteomes" id="UP000008871">
    <property type="component" value="Chromosome"/>
</dbReference>
<dbReference type="GO" id="GO:0005886">
    <property type="term" value="C:plasma membrane"/>
    <property type="evidence" value="ECO:0007669"/>
    <property type="project" value="UniProtKB-SubCell"/>
</dbReference>
<evidence type="ECO:0000256" key="2">
    <source>
        <dbReference type="ARBA" id="ARBA00022475"/>
    </source>
</evidence>
<sequence>MLWLHRRCRKQLRWRAGMSRVSVIIPVLNEADVLAESLARVRAALHAGDELIVVDGGSTDDSVGIARQIADTVLTSEPGRSAQMNAGAKCATGVWLWFVHADTVLDSRHREALDEAQPKGQWGRFDVRLSQPRFLFRIIAFMMNWRSRLTGIATGDQAIFVRRDVFWEQGGFPAQPLMEDIALSRRLRAQSRPLCLRPPLITSSRRWEANGPWHTIWLMWTLRFRYWRGASPDVLYRDYYRGDAG</sequence>
<feature type="domain" description="Glycosyltransferase 2-like" evidence="6">
    <location>
        <begin position="22"/>
        <end position="108"/>
    </location>
</feature>
<protein>
    <recommendedName>
        <fullName evidence="6">Glycosyltransferase 2-like domain-containing protein</fullName>
    </recommendedName>
</protein>
<dbReference type="SUPFAM" id="SSF53448">
    <property type="entry name" value="Nucleotide-diphospho-sugar transferases"/>
    <property type="match status" value="1"/>
</dbReference>
<dbReference type="HOGENOM" id="CLU_025996_17_3_6"/>
<evidence type="ECO:0000256" key="5">
    <source>
        <dbReference type="ARBA" id="ARBA00023136"/>
    </source>
</evidence>
<dbReference type="PANTHER" id="PTHR43646">
    <property type="entry name" value="GLYCOSYLTRANSFERASE"/>
    <property type="match status" value="1"/>
</dbReference>
<keyword evidence="2" id="KW-1003">Cell membrane</keyword>
<dbReference type="InterPro" id="IPR026461">
    <property type="entry name" value="Trfase_2_rSAM/seldom_assoc"/>
</dbReference>
<proteinExistence type="predicted"/>
<dbReference type="PANTHER" id="PTHR43646:SF2">
    <property type="entry name" value="GLYCOSYLTRANSFERASE 2-LIKE DOMAIN-CONTAINING PROTEIN"/>
    <property type="match status" value="1"/>
</dbReference>
<organism evidence="7 8">
    <name type="scientific">Alcanivorax borkumensis (strain ATCC 700651 / DSM 11573 / NCIMB 13689 / SK2)</name>
    <dbReference type="NCBI Taxonomy" id="393595"/>
    <lineage>
        <taxon>Bacteria</taxon>
        <taxon>Pseudomonadati</taxon>
        <taxon>Pseudomonadota</taxon>
        <taxon>Gammaproteobacteria</taxon>
        <taxon>Oceanospirillales</taxon>
        <taxon>Alcanivoracaceae</taxon>
        <taxon>Alcanivorax</taxon>
    </lineage>
</organism>
<dbReference type="STRING" id="393595.ABO_1813"/>
<dbReference type="AlphaFoldDB" id="Q0VNI7"/>
<dbReference type="InterPro" id="IPR001173">
    <property type="entry name" value="Glyco_trans_2-like"/>
</dbReference>
<dbReference type="eggNOG" id="COG1216">
    <property type="taxonomic scope" value="Bacteria"/>
</dbReference>
<evidence type="ECO:0000256" key="3">
    <source>
        <dbReference type="ARBA" id="ARBA00022676"/>
    </source>
</evidence>
<dbReference type="InterPro" id="IPR029044">
    <property type="entry name" value="Nucleotide-diphossugar_trans"/>
</dbReference>
<dbReference type="Pfam" id="PF00535">
    <property type="entry name" value="Glycos_transf_2"/>
    <property type="match status" value="1"/>
</dbReference>
<keyword evidence="3" id="KW-0328">Glycosyltransferase</keyword>
<keyword evidence="5" id="KW-0472">Membrane</keyword>
<dbReference type="KEGG" id="abo:ABO_1813"/>
<evidence type="ECO:0000313" key="7">
    <source>
        <dbReference type="EMBL" id="CAL17261.1"/>
    </source>
</evidence>
<dbReference type="Gene3D" id="3.90.550.10">
    <property type="entry name" value="Spore Coat Polysaccharide Biosynthesis Protein SpsA, Chain A"/>
    <property type="match status" value="1"/>
</dbReference>
<evidence type="ECO:0000259" key="6">
    <source>
        <dbReference type="Pfam" id="PF00535"/>
    </source>
</evidence>
<name>Q0VNI7_ALCBS</name>
<reference evidence="7 8" key="1">
    <citation type="journal article" date="2006" name="Nat. Biotechnol.">
        <title>Genome sequence of the ubiquitous hydrocarbon-degrading marine bacterium Alcanivorax borkumensis.</title>
        <authorList>
            <person name="Schneiker S."/>
            <person name="Martins dos Santos V.A.P."/>
            <person name="Bartels D."/>
            <person name="Bekel T."/>
            <person name="Brecht M."/>
            <person name="Buhrmester J."/>
            <person name="Chernikova T.N."/>
            <person name="Denaro R."/>
            <person name="Ferrer M."/>
            <person name="Gertler C."/>
            <person name="Goesmann A."/>
            <person name="Golyshina O.V."/>
            <person name="Kaminski F."/>
            <person name="Khachane A.N."/>
            <person name="Lang S."/>
            <person name="Linke B."/>
            <person name="McHardy A.C."/>
            <person name="Meyer F."/>
            <person name="Nechitaylo T."/>
            <person name="Puehler A."/>
            <person name="Regenhardt D."/>
            <person name="Rupp O."/>
            <person name="Sabirova J.S."/>
            <person name="Selbitschka W."/>
            <person name="Yakimov M.M."/>
            <person name="Timmis K.N."/>
            <person name="Vorhoelter F.-J."/>
            <person name="Weidner S."/>
            <person name="Kaiser O."/>
            <person name="Golyshin P.N."/>
        </authorList>
    </citation>
    <scope>NUCLEOTIDE SEQUENCE [LARGE SCALE GENOMIC DNA]</scope>
    <source>
        <strain evidence="8">ATCC 700651 / DSM 11573 / NCIMB 13689 / SK2</strain>
    </source>
</reference>